<evidence type="ECO:0000313" key="4">
    <source>
        <dbReference type="Proteomes" id="UP000807342"/>
    </source>
</evidence>
<organism evidence="3 4">
    <name type="scientific">Macrolepiota fuliginosa MF-IS2</name>
    <dbReference type="NCBI Taxonomy" id="1400762"/>
    <lineage>
        <taxon>Eukaryota</taxon>
        <taxon>Fungi</taxon>
        <taxon>Dikarya</taxon>
        <taxon>Basidiomycota</taxon>
        <taxon>Agaricomycotina</taxon>
        <taxon>Agaricomycetes</taxon>
        <taxon>Agaricomycetidae</taxon>
        <taxon>Agaricales</taxon>
        <taxon>Agaricineae</taxon>
        <taxon>Agaricaceae</taxon>
        <taxon>Macrolepiota</taxon>
    </lineage>
</organism>
<feature type="transmembrane region" description="Helical" evidence="1">
    <location>
        <begin position="194"/>
        <end position="213"/>
    </location>
</feature>
<comment type="caution">
    <text evidence="3">The sequence shown here is derived from an EMBL/GenBank/DDBJ whole genome shotgun (WGS) entry which is preliminary data.</text>
</comment>
<sequence>PMKCLRQSRTVAGLALLAYDQILTWEQEVRYIWRDPEVFLKSSFFLSRYLALVIQIINIIHSSSSVLQRHGWNCLLWFSFQTFTTSLLLCNLELVMMIRVYALYDRTRLMGTLLALWFTLSRILNIWNGVQSVGAIETDSFCIIKETPNSSKWFSLTTVTNQFLLWALTYYKYRDAVKGGWSKHPIIRVVMRDNSWVFIVLAGIFISLLPYSLYVDQVAHIIFSLLTCIVSIMTCRLILNMR</sequence>
<protein>
    <recommendedName>
        <fullName evidence="2">DUF6533 domain-containing protein</fullName>
    </recommendedName>
</protein>
<evidence type="ECO:0000256" key="1">
    <source>
        <dbReference type="SAM" id="Phobius"/>
    </source>
</evidence>
<keyword evidence="1" id="KW-0812">Transmembrane</keyword>
<dbReference type="EMBL" id="MU151207">
    <property type="protein sequence ID" value="KAF9447267.1"/>
    <property type="molecule type" value="Genomic_DNA"/>
</dbReference>
<dbReference type="Proteomes" id="UP000807342">
    <property type="component" value="Unassembled WGS sequence"/>
</dbReference>
<accession>A0A9P5XC13</accession>
<feature type="domain" description="DUF6533" evidence="2">
    <location>
        <begin position="10"/>
        <end position="53"/>
    </location>
</feature>
<dbReference type="InterPro" id="IPR045340">
    <property type="entry name" value="DUF6533"/>
</dbReference>
<feature type="non-terminal residue" evidence="3">
    <location>
        <position position="242"/>
    </location>
</feature>
<evidence type="ECO:0000313" key="3">
    <source>
        <dbReference type="EMBL" id="KAF9447267.1"/>
    </source>
</evidence>
<dbReference type="AlphaFoldDB" id="A0A9P5XC13"/>
<dbReference type="Pfam" id="PF20151">
    <property type="entry name" value="DUF6533"/>
    <property type="match status" value="1"/>
</dbReference>
<gene>
    <name evidence="3" type="ORF">P691DRAFT_645240</name>
</gene>
<proteinExistence type="predicted"/>
<evidence type="ECO:0000259" key="2">
    <source>
        <dbReference type="Pfam" id="PF20151"/>
    </source>
</evidence>
<keyword evidence="1" id="KW-0472">Membrane</keyword>
<feature type="transmembrane region" description="Helical" evidence="1">
    <location>
        <begin position="38"/>
        <end position="60"/>
    </location>
</feature>
<feature type="transmembrane region" description="Helical" evidence="1">
    <location>
        <begin position="80"/>
        <end position="102"/>
    </location>
</feature>
<keyword evidence="4" id="KW-1185">Reference proteome</keyword>
<keyword evidence="1" id="KW-1133">Transmembrane helix</keyword>
<reference evidence="3" key="1">
    <citation type="submission" date="2020-11" db="EMBL/GenBank/DDBJ databases">
        <authorList>
            <consortium name="DOE Joint Genome Institute"/>
            <person name="Ahrendt S."/>
            <person name="Riley R."/>
            <person name="Andreopoulos W."/>
            <person name="Labutti K."/>
            <person name="Pangilinan J."/>
            <person name="Ruiz-Duenas F.J."/>
            <person name="Barrasa J.M."/>
            <person name="Sanchez-Garcia M."/>
            <person name="Camarero S."/>
            <person name="Miyauchi S."/>
            <person name="Serrano A."/>
            <person name="Linde D."/>
            <person name="Babiker R."/>
            <person name="Drula E."/>
            <person name="Ayuso-Fernandez I."/>
            <person name="Pacheco R."/>
            <person name="Padilla G."/>
            <person name="Ferreira P."/>
            <person name="Barriuso J."/>
            <person name="Kellner H."/>
            <person name="Castanera R."/>
            <person name="Alfaro M."/>
            <person name="Ramirez L."/>
            <person name="Pisabarro A.G."/>
            <person name="Kuo A."/>
            <person name="Tritt A."/>
            <person name="Lipzen A."/>
            <person name="He G."/>
            <person name="Yan M."/>
            <person name="Ng V."/>
            <person name="Cullen D."/>
            <person name="Martin F."/>
            <person name="Rosso M.-N."/>
            <person name="Henrissat B."/>
            <person name="Hibbett D."/>
            <person name="Martinez A.T."/>
            <person name="Grigoriev I.V."/>
        </authorList>
    </citation>
    <scope>NUCLEOTIDE SEQUENCE</scope>
    <source>
        <strain evidence="3">MF-IS2</strain>
    </source>
</reference>
<feature type="transmembrane region" description="Helical" evidence="1">
    <location>
        <begin position="219"/>
        <end position="239"/>
    </location>
</feature>
<feature type="non-terminal residue" evidence="3">
    <location>
        <position position="1"/>
    </location>
</feature>
<name>A0A9P5XC13_9AGAR</name>
<dbReference type="OrthoDB" id="3206101at2759"/>